<evidence type="ECO:0000256" key="5">
    <source>
        <dbReference type="ARBA" id="ARBA00022833"/>
    </source>
</evidence>
<dbReference type="InterPro" id="IPR055417">
    <property type="entry name" value="UFD1_N1"/>
</dbReference>
<evidence type="ECO:0000313" key="9">
    <source>
        <dbReference type="EMBL" id="MES1919740.1"/>
    </source>
</evidence>
<keyword evidence="2 6" id="KW-0479">Metal-binding</keyword>
<dbReference type="Gene3D" id="3.30.40.10">
    <property type="entry name" value="Zinc/RING finger domain, C3HC4 (zinc finger)"/>
    <property type="match status" value="1"/>
</dbReference>
<gene>
    <name evidence="9" type="ORF">MHBO_001519</name>
</gene>
<keyword evidence="5 6" id="KW-0862">Zinc</keyword>
<evidence type="ECO:0000256" key="6">
    <source>
        <dbReference type="PROSITE-ProRule" id="PRU00207"/>
    </source>
</evidence>
<dbReference type="PANTHER" id="PTHR12555">
    <property type="entry name" value="UBIQUITIN FUSION DEGRADATON PROTEIN 1"/>
    <property type="match status" value="1"/>
</dbReference>
<feature type="compositionally biased region" description="Basic and acidic residues" evidence="7">
    <location>
        <begin position="480"/>
        <end position="490"/>
    </location>
</feature>
<dbReference type="Proteomes" id="UP001439008">
    <property type="component" value="Unassembled WGS sequence"/>
</dbReference>
<sequence length="557" mass="62756">METRVFGNDEIVLPSFPSIFNSENKNFDEGDKIVLPEGLLRDLMHGIGSHRNLPNPVIFRIVNKAKNKISHCGVLQFSALENSAYLPQWMMDNLLLKPGDAASFTLIENVAKLSYVKLKPISGKFFDNFDDPKAILENALRKFTVLTKGDTFLIKMGQKAYTFFVDQVAPETDYISYGCIVDSDLKVELDSPLKSSPNEAVEIYSGEEAVSKELEFLSQVRKNKKCFFKYRCRAGTKAKFELVSVVGDGDIYISKTILNPDNCQNDWENIDFEEKRKTIAVSSAEHDSKWLFVGVSSLSDFLKFELAVTAEQETSENCQKMSDKKNYEKTCDYCDRKIAKANLAMHAMRCRRVNWRCPECSSVMATSAKDTHTHCERCKAPLHSKNLQKHFALKHKAVQCACGQYYEPIGKIGHTKDCPLESLPCKHCNLKLSKEELADHELYCGGRSKQCELCGKRVATNSMTNHRAAEHGINPCSPRNEARPSSRSEDSPAAMDSNNDVEQMMIDKAISESLKESSEGLEEKARPSRGQKCPYCNQTVDGSEDIGLHMLRCYEND</sequence>
<feature type="region of interest" description="Disordered" evidence="7">
    <location>
        <begin position="465"/>
        <end position="498"/>
    </location>
</feature>
<feature type="compositionally biased region" description="Basic and acidic residues" evidence="7">
    <location>
        <begin position="511"/>
        <end position="526"/>
    </location>
</feature>
<reference evidence="9 10" key="1">
    <citation type="journal article" date="2024" name="BMC Biol.">
        <title>Comparative genomics of Ascetosporea gives new insight into the evolutionary basis for animal parasitism in Rhizaria.</title>
        <authorList>
            <person name="Hiltunen Thoren M."/>
            <person name="Onut-Brannstrom I."/>
            <person name="Alfjorden A."/>
            <person name="Peckova H."/>
            <person name="Swords F."/>
            <person name="Hooper C."/>
            <person name="Holzer A.S."/>
            <person name="Bass D."/>
            <person name="Burki F."/>
        </authorList>
    </citation>
    <scope>NUCLEOTIDE SEQUENCE [LARGE SCALE GENOMIC DNA]</scope>
    <source>
        <strain evidence="9">20-A016</strain>
    </source>
</reference>
<evidence type="ECO:0000256" key="4">
    <source>
        <dbReference type="ARBA" id="ARBA00022786"/>
    </source>
</evidence>
<dbReference type="InterPro" id="IPR004854">
    <property type="entry name" value="Ufd1-like"/>
</dbReference>
<comment type="similarity">
    <text evidence="1">Belongs to the UFD1 family.</text>
</comment>
<evidence type="ECO:0000256" key="3">
    <source>
        <dbReference type="ARBA" id="ARBA00022771"/>
    </source>
</evidence>
<name>A0ABV2AJA0_9EUKA</name>
<keyword evidence="4" id="KW-0833">Ubl conjugation pathway</keyword>
<dbReference type="Pfam" id="PF03152">
    <property type="entry name" value="UFD1_N1"/>
    <property type="match status" value="1"/>
</dbReference>
<feature type="region of interest" description="Disordered" evidence="7">
    <location>
        <begin position="511"/>
        <end position="534"/>
    </location>
</feature>
<dbReference type="InterPro" id="IPR001293">
    <property type="entry name" value="Znf_TRAF"/>
</dbReference>
<evidence type="ECO:0000256" key="1">
    <source>
        <dbReference type="ARBA" id="ARBA00006043"/>
    </source>
</evidence>
<dbReference type="PANTHER" id="PTHR12555:SF13">
    <property type="entry name" value="UBIQUITIN RECOGNITION FACTOR IN ER-ASSOCIATED DEGRADATION PROTEIN 1"/>
    <property type="match status" value="1"/>
</dbReference>
<dbReference type="EMBL" id="JBDODL010000385">
    <property type="protein sequence ID" value="MES1919740.1"/>
    <property type="molecule type" value="Genomic_DNA"/>
</dbReference>
<dbReference type="Pfam" id="PF24842">
    <property type="entry name" value="UFD1_N2"/>
    <property type="match status" value="1"/>
</dbReference>
<evidence type="ECO:0000256" key="7">
    <source>
        <dbReference type="SAM" id="MobiDB-lite"/>
    </source>
</evidence>
<keyword evidence="10" id="KW-1185">Reference proteome</keyword>
<proteinExistence type="inferred from homology"/>
<evidence type="ECO:0000259" key="8">
    <source>
        <dbReference type="PROSITE" id="PS50145"/>
    </source>
</evidence>
<dbReference type="SUPFAM" id="SSF49599">
    <property type="entry name" value="TRAF domain-like"/>
    <property type="match status" value="1"/>
</dbReference>
<dbReference type="PROSITE" id="PS50145">
    <property type="entry name" value="ZF_TRAF"/>
    <property type="match status" value="1"/>
</dbReference>
<dbReference type="Gene3D" id="2.40.40.50">
    <property type="entry name" value="Ubiquitin fusion degradation protein UFD1, N-terminal domain"/>
    <property type="match status" value="1"/>
</dbReference>
<protein>
    <recommendedName>
        <fullName evidence="8">TRAF-type domain-containing protein</fullName>
    </recommendedName>
</protein>
<feature type="zinc finger region" description="TRAF-type" evidence="6">
    <location>
        <begin position="414"/>
        <end position="463"/>
    </location>
</feature>
<dbReference type="InterPro" id="IPR055418">
    <property type="entry name" value="UFD1_N2"/>
</dbReference>
<dbReference type="Gene3D" id="3.10.330.10">
    <property type="match status" value="1"/>
</dbReference>
<evidence type="ECO:0000313" key="10">
    <source>
        <dbReference type="Proteomes" id="UP001439008"/>
    </source>
</evidence>
<keyword evidence="3 6" id="KW-0863">Zinc-finger</keyword>
<comment type="caution">
    <text evidence="9">The sequence shown here is derived from an EMBL/GenBank/DDBJ whole genome shotgun (WGS) entry which is preliminary data.</text>
</comment>
<organism evidence="9 10">
    <name type="scientific">Bonamia ostreae</name>
    <dbReference type="NCBI Taxonomy" id="126728"/>
    <lineage>
        <taxon>Eukaryota</taxon>
        <taxon>Sar</taxon>
        <taxon>Rhizaria</taxon>
        <taxon>Endomyxa</taxon>
        <taxon>Ascetosporea</taxon>
        <taxon>Haplosporida</taxon>
        <taxon>Bonamia</taxon>
    </lineage>
</organism>
<dbReference type="InterPro" id="IPR042299">
    <property type="entry name" value="Ufd1-like_Nn"/>
</dbReference>
<evidence type="ECO:0000256" key="2">
    <source>
        <dbReference type="ARBA" id="ARBA00022723"/>
    </source>
</evidence>
<dbReference type="InterPro" id="IPR013083">
    <property type="entry name" value="Znf_RING/FYVE/PHD"/>
</dbReference>
<feature type="domain" description="TRAF-type" evidence="8">
    <location>
        <begin position="414"/>
        <end position="463"/>
    </location>
</feature>
<accession>A0ABV2AJA0</accession>